<dbReference type="InterPro" id="IPR050425">
    <property type="entry name" value="NAD(P)_dehydrat-like"/>
</dbReference>
<reference evidence="4 6" key="1">
    <citation type="submission" date="2014-09" db="EMBL/GenBank/DDBJ databases">
        <title>Xanthomonadaceae 3.5X direct submission.</title>
        <authorList>
            <person name="Fang T."/>
            <person name="Wang H."/>
        </authorList>
    </citation>
    <scope>NUCLEOTIDE SEQUENCE [LARGE SCALE GENOMIC DNA]</scope>
    <source>
        <strain evidence="4 6">3.5X</strain>
    </source>
</reference>
<dbReference type="InterPro" id="IPR001509">
    <property type="entry name" value="Epimerase_deHydtase"/>
</dbReference>
<dbReference type="Proteomes" id="UP000029708">
    <property type="component" value="Unassembled WGS sequence"/>
</dbReference>
<dbReference type="CDD" id="cd05227">
    <property type="entry name" value="AR_SDR_e"/>
    <property type="match status" value="1"/>
</dbReference>
<dbReference type="FunFam" id="3.40.50.720:FF:000336">
    <property type="entry name" value="Aldehyde reductase"/>
    <property type="match status" value="1"/>
</dbReference>
<proteinExistence type="inferred from homology"/>
<dbReference type="SUPFAM" id="SSF51735">
    <property type="entry name" value="NAD(P)-binding Rossmann-fold domains"/>
    <property type="match status" value="1"/>
</dbReference>
<evidence type="ECO:0000256" key="1">
    <source>
        <dbReference type="ARBA" id="ARBA00023002"/>
    </source>
</evidence>
<reference evidence="5 7" key="2">
    <citation type="submission" date="2020-08" db="EMBL/GenBank/DDBJ databases">
        <title>Genomic Encyclopedia of Type Strains, Phase IV (KMG-IV): sequencing the most valuable type-strain genomes for metagenomic binning, comparative biology and taxonomic classification.</title>
        <authorList>
            <person name="Goeker M."/>
        </authorList>
    </citation>
    <scope>NUCLEOTIDE SEQUENCE [LARGE SCALE GENOMIC DNA]</scope>
    <source>
        <strain evidence="5 7">DSM 107085</strain>
    </source>
</reference>
<dbReference type="EMBL" id="JACHET010000001">
    <property type="protein sequence ID" value="MBB6182759.1"/>
    <property type="molecule type" value="Genomic_DNA"/>
</dbReference>
<dbReference type="OrthoDB" id="9778052at2"/>
<evidence type="ECO:0000256" key="2">
    <source>
        <dbReference type="ARBA" id="ARBA00023445"/>
    </source>
</evidence>
<evidence type="ECO:0000259" key="3">
    <source>
        <dbReference type="Pfam" id="PF01370"/>
    </source>
</evidence>
<organism evidence="4 6">
    <name type="scientific">Oleiagrimonas soli</name>
    <dbReference type="NCBI Taxonomy" id="1543381"/>
    <lineage>
        <taxon>Bacteria</taxon>
        <taxon>Pseudomonadati</taxon>
        <taxon>Pseudomonadota</taxon>
        <taxon>Gammaproteobacteria</taxon>
        <taxon>Lysobacterales</taxon>
        <taxon>Rhodanobacteraceae</taxon>
        <taxon>Oleiagrimonas</taxon>
    </lineage>
</organism>
<gene>
    <name evidence="5" type="ORF">HNQ86_000104</name>
    <name evidence="4" type="ORF">LF63_0110615</name>
</gene>
<dbReference type="RefSeq" id="WP_043101644.1">
    <property type="nucleotide sequence ID" value="NZ_JACHET010000001.1"/>
</dbReference>
<protein>
    <submittedName>
        <fullName evidence="5">Dihydroflavonol-4-reductase</fullName>
        <ecNumber evidence="5">1.1.1.219</ecNumber>
    </submittedName>
    <submittedName>
        <fullName evidence="4">Epimerase</fullName>
    </submittedName>
</protein>
<dbReference type="STRING" id="1543381.LF63_0110615"/>
<dbReference type="HOGENOM" id="CLU_007383_9_2_6"/>
<keyword evidence="1 5" id="KW-0560">Oxidoreductase</keyword>
<evidence type="ECO:0000313" key="5">
    <source>
        <dbReference type="EMBL" id="MBB6182759.1"/>
    </source>
</evidence>
<dbReference type="PANTHER" id="PTHR10366">
    <property type="entry name" value="NAD DEPENDENT EPIMERASE/DEHYDRATASE"/>
    <property type="match status" value="1"/>
</dbReference>
<feature type="domain" description="NAD-dependent epimerase/dehydratase" evidence="3">
    <location>
        <begin position="4"/>
        <end position="240"/>
    </location>
</feature>
<evidence type="ECO:0000313" key="6">
    <source>
        <dbReference type="Proteomes" id="UP000029708"/>
    </source>
</evidence>
<dbReference type="PANTHER" id="PTHR10366:SF564">
    <property type="entry name" value="STEROL-4-ALPHA-CARBOXYLATE 3-DEHYDROGENASE, DECARBOXYLATING"/>
    <property type="match status" value="1"/>
</dbReference>
<dbReference type="InterPro" id="IPR036291">
    <property type="entry name" value="NAD(P)-bd_dom_sf"/>
</dbReference>
<comment type="similarity">
    <text evidence="2">Belongs to the NAD(P)-dependent epimerase/dehydratase family. Dihydroflavonol-4-reductase subfamily.</text>
</comment>
<keyword evidence="6" id="KW-1185">Reference proteome</keyword>
<dbReference type="EMBL" id="JROI01000012">
    <property type="protein sequence ID" value="KGI77329.1"/>
    <property type="molecule type" value="Genomic_DNA"/>
</dbReference>
<comment type="caution">
    <text evidence="4">The sequence shown here is derived from an EMBL/GenBank/DDBJ whole genome shotgun (WGS) entry which is preliminary data.</text>
</comment>
<dbReference type="Gene3D" id="3.40.50.720">
    <property type="entry name" value="NAD(P)-binding Rossmann-like Domain"/>
    <property type="match status" value="1"/>
</dbReference>
<dbReference type="Pfam" id="PF01370">
    <property type="entry name" value="Epimerase"/>
    <property type="match status" value="1"/>
</dbReference>
<dbReference type="GO" id="GO:0045552">
    <property type="term" value="F:dihydroflavanol 4-reductase activity"/>
    <property type="evidence" value="ECO:0007669"/>
    <property type="project" value="UniProtKB-EC"/>
</dbReference>
<dbReference type="AlphaFoldDB" id="A0A099CU59"/>
<accession>A0A099CU59</accession>
<name>A0A099CU59_9GAMM</name>
<evidence type="ECO:0000313" key="4">
    <source>
        <dbReference type="EMBL" id="KGI77329.1"/>
    </source>
</evidence>
<evidence type="ECO:0000313" key="7">
    <source>
        <dbReference type="Proteomes" id="UP000560000"/>
    </source>
</evidence>
<dbReference type="Proteomes" id="UP000560000">
    <property type="component" value="Unassembled WGS sequence"/>
</dbReference>
<sequence>MSRVLVTGVGGFVGMHVAQQLLAAGHEVRGSLRSMDRARTVREAISAGETNALSFVRADLERDADWAAAVEGCEVVMHVASPFPAGDPKHEDELIVPAREGALRVLRAACAAGVRRVVMTSSFAAIGYGHPPQDAPFDESDWTDVDARGVGAYIKSKALAERAAWAYMAEASGDTELTVINPTGIFGPVLDRRLSASTQIVRQMLDGSIARCPPIFFGVVDVRDVADLHVRAMLAPEAAGQRFLAVAGEPLSMADVAAMLRRRLGAAAERVPTKQAPAWLLRVLALRNARVRSMVPNLNKVRRASNERARRLLGWSPRSSEEAIVATAQSLLRLGLVDAEGDD</sequence>
<dbReference type="EC" id="1.1.1.219" evidence="5"/>